<gene>
    <name evidence="1" type="ORF">PQR01_39715</name>
</gene>
<proteinExistence type="predicted"/>
<evidence type="ECO:0000313" key="1">
    <source>
        <dbReference type="EMBL" id="MFM0109334.1"/>
    </source>
</evidence>
<dbReference type="EMBL" id="JAQQDW010000202">
    <property type="protein sequence ID" value="MFM0109334.1"/>
    <property type="molecule type" value="Genomic_DNA"/>
</dbReference>
<evidence type="ECO:0000313" key="2">
    <source>
        <dbReference type="Proteomes" id="UP001629235"/>
    </source>
</evidence>
<accession>A0ACC7NPV5</accession>
<dbReference type="Proteomes" id="UP001629235">
    <property type="component" value="Unassembled WGS sequence"/>
</dbReference>
<keyword evidence="2" id="KW-1185">Reference proteome</keyword>
<name>A0ACC7NPV5_9BURK</name>
<comment type="caution">
    <text evidence="1">The sequence shown here is derived from an EMBL/GenBank/DDBJ whole genome shotgun (WGS) entry which is preliminary data.</text>
</comment>
<reference evidence="1 2" key="1">
    <citation type="journal article" date="2024" name="Chem. Sci.">
        <title>Discovery of megapolipeptins by genome mining of a Burkholderiales bacteria collection.</title>
        <authorList>
            <person name="Paulo B.S."/>
            <person name="Recchia M.J.J."/>
            <person name="Lee S."/>
            <person name="Fergusson C.H."/>
            <person name="Romanowski S.B."/>
            <person name="Hernandez A."/>
            <person name="Krull N."/>
            <person name="Liu D.Y."/>
            <person name="Cavanagh H."/>
            <person name="Bos A."/>
            <person name="Gray C.A."/>
            <person name="Murphy B.T."/>
            <person name="Linington R.G."/>
            <person name="Eustaquio A.S."/>
        </authorList>
    </citation>
    <scope>NUCLEOTIDE SEQUENCE [LARGE SCALE GENOMIC DNA]</scope>
    <source>
        <strain evidence="1 2">RL18-126-BIB-B</strain>
    </source>
</reference>
<organism evidence="1 2">
    <name type="scientific">Paraburkholderia rhynchosiae</name>
    <dbReference type="NCBI Taxonomy" id="487049"/>
    <lineage>
        <taxon>Bacteria</taxon>
        <taxon>Pseudomonadati</taxon>
        <taxon>Pseudomonadota</taxon>
        <taxon>Betaproteobacteria</taxon>
        <taxon>Burkholderiales</taxon>
        <taxon>Burkholderiaceae</taxon>
        <taxon>Paraburkholderia</taxon>
    </lineage>
</organism>
<protein>
    <submittedName>
        <fullName evidence="1">H-NS family nucleoid-associated regulatory protein</fullName>
    </submittedName>
</protein>
<sequence>MAKLEQIQAKMNQLQAQADALISKKAQAAVDQIRELMLKHGLTTEDIEAKAKAKRQAKVSNGSADHVKVKASDGLKSKATPKYQHPKTGATWTGHGRAPAWIAEAKDRSKFLIAGGAEAAVVASAGVVSKAKAATKKTTSKSVGATGGKGQRKGPQPALYRDPKSGATWSGRGPAPAWLAGAKDRTKFLIVGGAGAGAWEAGAASKPKAVAKKATTKTAVGKKATTAKKAAGKATVSGKVAATKSATVRKVVANGATPALKKAAKKAPAKKSVVAKNVVTKPGVAAAPEAAPAQATV</sequence>